<dbReference type="AlphaFoldDB" id="A0A8J2S5M7"/>
<evidence type="ECO:0000256" key="2">
    <source>
        <dbReference type="SAM" id="Phobius"/>
    </source>
</evidence>
<evidence type="ECO:0000313" key="4">
    <source>
        <dbReference type="Proteomes" id="UP000789595"/>
    </source>
</evidence>
<gene>
    <name evidence="3" type="ORF">PECAL_1P04670</name>
</gene>
<accession>A0A8J2S5M7</accession>
<comment type="caution">
    <text evidence="3">The sequence shown here is derived from an EMBL/GenBank/DDBJ whole genome shotgun (WGS) entry which is preliminary data.</text>
</comment>
<name>A0A8J2S5M7_9STRA</name>
<dbReference type="InterPro" id="IPR018721">
    <property type="entry name" value="DUF2252"/>
</dbReference>
<dbReference type="EMBL" id="CAKKNE010000001">
    <property type="protein sequence ID" value="CAH0364115.1"/>
    <property type="molecule type" value="Genomic_DNA"/>
</dbReference>
<evidence type="ECO:0008006" key="5">
    <source>
        <dbReference type="Google" id="ProtNLM"/>
    </source>
</evidence>
<dbReference type="OrthoDB" id="9975454at2759"/>
<keyword evidence="4" id="KW-1185">Reference proteome</keyword>
<feature type="compositionally biased region" description="Basic and acidic residues" evidence="1">
    <location>
        <begin position="372"/>
        <end position="382"/>
    </location>
</feature>
<feature type="transmembrane region" description="Helical" evidence="2">
    <location>
        <begin position="21"/>
        <end position="39"/>
    </location>
</feature>
<evidence type="ECO:0000256" key="1">
    <source>
        <dbReference type="SAM" id="MobiDB-lite"/>
    </source>
</evidence>
<dbReference type="PANTHER" id="PTHR39441:SF1">
    <property type="entry name" value="DUF2252 DOMAIN-CONTAINING PROTEIN"/>
    <property type="match status" value="1"/>
</dbReference>
<dbReference type="Pfam" id="PF10009">
    <property type="entry name" value="DUF2252"/>
    <property type="match status" value="2"/>
</dbReference>
<keyword evidence="2" id="KW-0812">Transmembrane</keyword>
<sequence>MPRQQAYSTIDGSTPSRRRKALLAITGAGALMLVAALAFNVPDALRGAIEDPKAAEALQKDVLTGDTWAAPEAKKRCDWISNHYADKDSKLSKDDLHTKYKAQGKDANSFYRATADLFWHDFVNGGWGEFDLLRLADPLKDGSPLQRTSTWTWVTGDQHLSNFGAFHARDGDVVYGMNDFDEAVIYDFQVDVWRVAVSIYNHALTNGLTEAKAESAVETFCEAYVEVVKGYVGNEDAELFEVKASTTPKDTALHKFLKKMQEKDEDKAVIKFTERTSSGLKFVKSKDTSLEELPEDIETKIREGFAKEGYPATLPKVAWHALEYSPASFKVLDVARRVGSGIGSFGVDRFYVLLAGEERPAAADDDAYDVPSDDRAAEEDKHSRRAVILDVKEEPSPAARDAFEATSGKTGDAAWFDHLFKNQAARAVKAQRAITSLTDPYAGWAKIDERDFVVRERSPYKASFDLDELDTYQDFAEYVEQIAAATATSHVRASVGKAPAHFKEVIDAALGTSYARMTWADSVARVAKEYREQVLLDYECFFEYANSTVGPL</sequence>
<evidence type="ECO:0000313" key="3">
    <source>
        <dbReference type="EMBL" id="CAH0364115.1"/>
    </source>
</evidence>
<keyword evidence="2" id="KW-1133">Transmembrane helix</keyword>
<protein>
    <recommendedName>
        <fullName evidence="5">DUF2252 domain-containing protein</fullName>
    </recommendedName>
</protein>
<organism evidence="3 4">
    <name type="scientific">Pelagomonas calceolata</name>
    <dbReference type="NCBI Taxonomy" id="35677"/>
    <lineage>
        <taxon>Eukaryota</taxon>
        <taxon>Sar</taxon>
        <taxon>Stramenopiles</taxon>
        <taxon>Ochrophyta</taxon>
        <taxon>Pelagophyceae</taxon>
        <taxon>Pelagomonadales</taxon>
        <taxon>Pelagomonadaceae</taxon>
        <taxon>Pelagomonas</taxon>
    </lineage>
</organism>
<reference evidence="3" key="1">
    <citation type="submission" date="2021-11" db="EMBL/GenBank/DDBJ databases">
        <authorList>
            <consortium name="Genoscope - CEA"/>
            <person name="William W."/>
        </authorList>
    </citation>
    <scope>NUCLEOTIDE SEQUENCE</scope>
</reference>
<feature type="region of interest" description="Disordered" evidence="1">
    <location>
        <begin position="364"/>
        <end position="383"/>
    </location>
</feature>
<dbReference type="Proteomes" id="UP000789595">
    <property type="component" value="Unassembled WGS sequence"/>
</dbReference>
<keyword evidence="2" id="KW-0472">Membrane</keyword>
<proteinExistence type="predicted"/>
<dbReference type="PANTHER" id="PTHR39441">
    <property type="entry name" value="DUF2252 DOMAIN-CONTAINING PROTEIN"/>
    <property type="match status" value="1"/>
</dbReference>